<feature type="non-terminal residue" evidence="2">
    <location>
        <position position="433"/>
    </location>
</feature>
<keyword evidence="1" id="KW-0472">Membrane</keyword>
<accession>A0A0F9E720</accession>
<comment type="caution">
    <text evidence="2">The sequence shown here is derived from an EMBL/GenBank/DDBJ whole genome shotgun (WGS) entry which is preliminary data.</text>
</comment>
<gene>
    <name evidence="2" type="ORF">LCGC14_2461270</name>
</gene>
<name>A0A0F9E720_9ZZZZ</name>
<dbReference type="AlphaFoldDB" id="A0A0F9E720"/>
<sequence>MSNDNNLSLDRINASRMLSKTLPENHISDTVEKSSSKVSIVIKDIFSKISSFFQTLIGYFYSNSNQVGEIDLVEITPTLLTEVKEKKGIKVEEPTTEKKPEEIETKEPSKASLKDKIVNLNWKKIALYAAGIGAVLGAGYLGYYYLTSASVVSKPLATKVVSETVNNSGVCDALKGGFEWIRETGNVANGIGNLAPKTLNITTVSASCPAGAATNTTASNVFTNIYQKTVDILFPVAELGKKANGIGSFSEKCLNGGCAMIKPAAENISTTTPVSFLSSALQKATDYIPSIFEFGKQANGIESISEKCLNGACAVMKPAAEKISTATPVSFFSGALQKATDYIPAIFKSGQQANGIVSISEKCLNGGCALTSTINEKIIPSEGISSTIRSFLKKGTDSFFPLLGVGKEAASICEGALNNNISTGSSFVESMAS</sequence>
<organism evidence="2">
    <name type="scientific">marine sediment metagenome</name>
    <dbReference type="NCBI Taxonomy" id="412755"/>
    <lineage>
        <taxon>unclassified sequences</taxon>
        <taxon>metagenomes</taxon>
        <taxon>ecological metagenomes</taxon>
    </lineage>
</organism>
<proteinExistence type="predicted"/>
<feature type="transmembrane region" description="Helical" evidence="1">
    <location>
        <begin position="125"/>
        <end position="146"/>
    </location>
</feature>
<dbReference type="EMBL" id="LAZR01038327">
    <property type="protein sequence ID" value="KKL19858.1"/>
    <property type="molecule type" value="Genomic_DNA"/>
</dbReference>
<reference evidence="2" key="1">
    <citation type="journal article" date="2015" name="Nature">
        <title>Complex archaea that bridge the gap between prokaryotes and eukaryotes.</title>
        <authorList>
            <person name="Spang A."/>
            <person name="Saw J.H."/>
            <person name="Jorgensen S.L."/>
            <person name="Zaremba-Niedzwiedzka K."/>
            <person name="Martijn J."/>
            <person name="Lind A.E."/>
            <person name="van Eijk R."/>
            <person name="Schleper C."/>
            <person name="Guy L."/>
            <person name="Ettema T.J."/>
        </authorList>
    </citation>
    <scope>NUCLEOTIDE SEQUENCE</scope>
</reference>
<evidence type="ECO:0000256" key="1">
    <source>
        <dbReference type="SAM" id="Phobius"/>
    </source>
</evidence>
<keyword evidence="1" id="KW-0812">Transmembrane</keyword>
<keyword evidence="1" id="KW-1133">Transmembrane helix</keyword>
<protein>
    <submittedName>
        <fullName evidence="2">Uncharacterized protein</fullName>
    </submittedName>
</protein>
<evidence type="ECO:0000313" key="2">
    <source>
        <dbReference type="EMBL" id="KKL19858.1"/>
    </source>
</evidence>